<dbReference type="Proteomes" id="UP000016927">
    <property type="component" value="Unassembled WGS sequence"/>
</dbReference>
<accession>R0MF87</accession>
<evidence type="ECO:0000313" key="2">
    <source>
        <dbReference type="EMBL" id="EOB12800.1"/>
    </source>
</evidence>
<evidence type="ECO:0000313" key="1">
    <source>
        <dbReference type="EMBL" id="EOB12793.1"/>
    </source>
</evidence>
<dbReference type="OrthoDB" id="4199794at2759"/>
<dbReference type="VEuPathDB" id="MicrosporidiaDB:NBO_364g0006"/>
<dbReference type="HOGENOM" id="CLU_3050906_0_0_1"/>
<dbReference type="EMBL" id="KB909272">
    <property type="protein sequence ID" value="EOB12800.1"/>
    <property type="molecule type" value="Genomic_DNA"/>
</dbReference>
<reference evidence="2 3" key="1">
    <citation type="journal article" date="2013" name="BMC Genomics">
        <title>Comparative genomics of parasitic silkworm microsporidia reveal an association between genome expansion and host adaptation.</title>
        <authorList>
            <person name="Pan G."/>
            <person name="Xu J."/>
            <person name="Li T."/>
            <person name="Xia Q."/>
            <person name="Liu S.L."/>
            <person name="Zhang G."/>
            <person name="Li S."/>
            <person name="Li C."/>
            <person name="Liu H."/>
            <person name="Yang L."/>
            <person name="Liu T."/>
            <person name="Zhang X."/>
            <person name="Wu Z."/>
            <person name="Fan W."/>
            <person name="Dang X."/>
            <person name="Xiang H."/>
            <person name="Tao M."/>
            <person name="Li Y."/>
            <person name="Hu J."/>
            <person name="Li Z."/>
            <person name="Lin L."/>
            <person name="Luo J."/>
            <person name="Geng L."/>
            <person name="Wang L."/>
            <person name="Long M."/>
            <person name="Wan Y."/>
            <person name="He N."/>
            <person name="Zhang Z."/>
            <person name="Lu C."/>
            <person name="Keeling P.J."/>
            <person name="Wang J."/>
            <person name="Xiang Z."/>
            <person name="Zhou Z."/>
        </authorList>
    </citation>
    <scope>NUCLEOTIDE SEQUENCE [LARGE SCALE GENOMIC DNA]</scope>
    <source>
        <strain evidence="2">CQ1</strain>
        <strain evidence="3">CQ1 / CVCC 102059</strain>
    </source>
</reference>
<dbReference type="EMBL" id="KB909273">
    <property type="protein sequence ID" value="EOB12793.1"/>
    <property type="molecule type" value="Genomic_DNA"/>
</dbReference>
<keyword evidence="3" id="KW-1185">Reference proteome</keyword>
<name>R0MF87_NOSB1</name>
<evidence type="ECO:0000313" key="3">
    <source>
        <dbReference type="Proteomes" id="UP000016927"/>
    </source>
</evidence>
<dbReference type="VEuPathDB" id="MicrosporidiaDB:NBO_365g0003"/>
<sequence length="54" mass="6278">MRQSLNVLQPCINSPFEITEEYIIKLVGVPSPRLIGDVLNLLEMGFDYFLFYKL</sequence>
<organism evidence="2 3">
    <name type="scientific">Nosema bombycis (strain CQ1 / CVCC 102059)</name>
    <name type="common">Microsporidian parasite</name>
    <name type="synonym">Pebrine of silkworm</name>
    <dbReference type="NCBI Taxonomy" id="578461"/>
    <lineage>
        <taxon>Eukaryota</taxon>
        <taxon>Fungi</taxon>
        <taxon>Fungi incertae sedis</taxon>
        <taxon>Microsporidia</taxon>
        <taxon>Nosematidae</taxon>
        <taxon>Nosema</taxon>
    </lineage>
</organism>
<gene>
    <name evidence="2" type="ORF">NBO_364g0006</name>
    <name evidence="1" type="ORF">NBO_365g0003</name>
</gene>
<proteinExistence type="predicted"/>
<protein>
    <submittedName>
        <fullName evidence="2">Replication factor C 37kDa subunit</fullName>
    </submittedName>
</protein>
<dbReference type="AlphaFoldDB" id="R0MF87"/>